<evidence type="ECO:0000313" key="3">
    <source>
        <dbReference type="Proteomes" id="UP000198211"/>
    </source>
</evidence>
<evidence type="ECO:0008006" key="4">
    <source>
        <dbReference type="Google" id="ProtNLM"/>
    </source>
</evidence>
<reference evidence="3" key="1">
    <citation type="submission" date="2017-03" db="EMBL/GenBank/DDBJ databases">
        <title>Phytopthora megakarya and P. palmivora, two closely related causual agents of cacao black pod achieved similar genome size and gene model numbers by different mechanisms.</title>
        <authorList>
            <person name="Ali S."/>
            <person name="Shao J."/>
            <person name="Larry D.J."/>
            <person name="Kronmiller B."/>
            <person name="Shen D."/>
            <person name="Strem M.D."/>
            <person name="Melnick R.L."/>
            <person name="Guiltinan M.J."/>
            <person name="Tyler B.M."/>
            <person name="Meinhardt L.W."/>
            <person name="Bailey B.A."/>
        </authorList>
    </citation>
    <scope>NUCLEOTIDE SEQUENCE [LARGE SCALE GENOMIC DNA]</scope>
    <source>
        <strain evidence="3">zdho120</strain>
    </source>
</reference>
<organism evidence="2 3">
    <name type="scientific">Phytophthora megakarya</name>
    <dbReference type="NCBI Taxonomy" id="4795"/>
    <lineage>
        <taxon>Eukaryota</taxon>
        <taxon>Sar</taxon>
        <taxon>Stramenopiles</taxon>
        <taxon>Oomycota</taxon>
        <taxon>Peronosporomycetes</taxon>
        <taxon>Peronosporales</taxon>
        <taxon>Peronosporaceae</taxon>
        <taxon>Phytophthora</taxon>
    </lineage>
</organism>
<feature type="signal peptide" evidence="1">
    <location>
        <begin position="1"/>
        <end position="21"/>
    </location>
</feature>
<dbReference type="EMBL" id="NBNE01005004">
    <property type="protein sequence ID" value="OWZ04368.1"/>
    <property type="molecule type" value="Genomic_DNA"/>
</dbReference>
<sequence>MGLLVWIRLAMLIALITLSTGLSLEANTDNLSEVESATNFEPNIKAGIVKSDIMENTDEERVMTILEGLKTAVAKSAHWSQKNILRAIKVVAGRESSDKVAMVMAYKVWFPIIYKRGITPEKIVEMASKQTDLAKKGEYDAISFTICLMAREKTPQVS</sequence>
<name>A0A225VHN2_9STRA</name>
<proteinExistence type="predicted"/>
<keyword evidence="1" id="KW-0732">Signal</keyword>
<evidence type="ECO:0000313" key="2">
    <source>
        <dbReference type="EMBL" id="OWZ04368.1"/>
    </source>
</evidence>
<dbReference type="AlphaFoldDB" id="A0A225VHN2"/>
<protein>
    <recommendedName>
        <fullName evidence="4">RxLR effector protein</fullName>
    </recommendedName>
</protein>
<keyword evidence="3" id="KW-1185">Reference proteome</keyword>
<comment type="caution">
    <text evidence="2">The sequence shown here is derived from an EMBL/GenBank/DDBJ whole genome shotgun (WGS) entry which is preliminary data.</text>
</comment>
<gene>
    <name evidence="2" type="ORF">PHMEG_00023742</name>
</gene>
<dbReference type="Proteomes" id="UP000198211">
    <property type="component" value="Unassembled WGS sequence"/>
</dbReference>
<evidence type="ECO:0000256" key="1">
    <source>
        <dbReference type="SAM" id="SignalP"/>
    </source>
</evidence>
<accession>A0A225VHN2</accession>
<feature type="chain" id="PRO_5012895056" description="RxLR effector protein" evidence="1">
    <location>
        <begin position="22"/>
        <end position="158"/>
    </location>
</feature>